<feature type="domain" description="Protein kinase" evidence="3">
    <location>
        <begin position="331"/>
        <end position="601"/>
    </location>
</feature>
<dbReference type="InterPro" id="IPR011009">
    <property type="entry name" value="Kinase-like_dom_sf"/>
</dbReference>
<dbReference type="AlphaFoldDB" id="A0A9P3LE30"/>
<dbReference type="PROSITE" id="PS50157">
    <property type="entry name" value="ZINC_FINGER_C2H2_2"/>
    <property type="match status" value="1"/>
</dbReference>
<protein>
    <submittedName>
        <fullName evidence="5">Kinase-like protein</fullName>
    </submittedName>
</protein>
<dbReference type="InterPro" id="IPR051681">
    <property type="entry name" value="Ser/Thr_Kinases-Pseudokinases"/>
</dbReference>
<evidence type="ECO:0000313" key="5">
    <source>
        <dbReference type="EMBL" id="GJE91855.1"/>
    </source>
</evidence>
<evidence type="ECO:0000259" key="4">
    <source>
        <dbReference type="PROSITE" id="PS50157"/>
    </source>
</evidence>
<dbReference type="GO" id="GO:0004674">
    <property type="term" value="F:protein serine/threonine kinase activity"/>
    <property type="evidence" value="ECO:0007669"/>
    <property type="project" value="TreeGrafter"/>
</dbReference>
<keyword evidence="5" id="KW-0418">Kinase</keyword>
<keyword evidence="6" id="KW-1185">Reference proteome</keyword>
<dbReference type="SUPFAM" id="SSF56112">
    <property type="entry name" value="Protein kinase-like (PK-like)"/>
    <property type="match status" value="1"/>
</dbReference>
<gene>
    <name evidence="5" type="ORF">PsYK624_080060</name>
</gene>
<dbReference type="PANTHER" id="PTHR44329">
    <property type="entry name" value="SERINE/THREONINE-PROTEIN KINASE TNNI3K-RELATED"/>
    <property type="match status" value="1"/>
</dbReference>
<comment type="caution">
    <text evidence="5">The sequence shown here is derived from an EMBL/GenBank/DDBJ whole genome shotgun (WGS) entry which is preliminary data.</text>
</comment>
<dbReference type="OrthoDB" id="2804215at2759"/>
<keyword evidence="5" id="KW-0808">Transferase</keyword>
<evidence type="ECO:0000256" key="2">
    <source>
        <dbReference type="SAM" id="MobiDB-lite"/>
    </source>
</evidence>
<dbReference type="GO" id="GO:0005524">
    <property type="term" value="F:ATP binding"/>
    <property type="evidence" value="ECO:0007669"/>
    <property type="project" value="InterPro"/>
</dbReference>
<dbReference type="InterPro" id="IPR000719">
    <property type="entry name" value="Prot_kinase_dom"/>
</dbReference>
<dbReference type="EMBL" id="BPQB01000023">
    <property type="protein sequence ID" value="GJE91855.1"/>
    <property type="molecule type" value="Genomic_DNA"/>
</dbReference>
<organism evidence="5 6">
    <name type="scientific">Phanerochaete sordida</name>
    <dbReference type="NCBI Taxonomy" id="48140"/>
    <lineage>
        <taxon>Eukaryota</taxon>
        <taxon>Fungi</taxon>
        <taxon>Dikarya</taxon>
        <taxon>Basidiomycota</taxon>
        <taxon>Agaricomycotina</taxon>
        <taxon>Agaricomycetes</taxon>
        <taxon>Polyporales</taxon>
        <taxon>Phanerochaetaceae</taxon>
        <taxon>Phanerochaete</taxon>
    </lineage>
</organism>
<keyword evidence="1" id="KW-0863">Zinc-finger</keyword>
<dbReference type="Pfam" id="PF07714">
    <property type="entry name" value="PK_Tyr_Ser-Thr"/>
    <property type="match status" value="1"/>
</dbReference>
<keyword evidence="1" id="KW-0862">Zinc</keyword>
<dbReference type="Gene3D" id="1.10.510.10">
    <property type="entry name" value="Transferase(Phosphotransferase) domain 1"/>
    <property type="match status" value="1"/>
</dbReference>
<feature type="compositionally biased region" description="Polar residues" evidence="2">
    <location>
        <begin position="54"/>
        <end position="74"/>
    </location>
</feature>
<evidence type="ECO:0000259" key="3">
    <source>
        <dbReference type="PROSITE" id="PS50011"/>
    </source>
</evidence>
<keyword evidence="1" id="KW-0479">Metal-binding</keyword>
<dbReference type="PROSITE" id="PS00028">
    <property type="entry name" value="ZINC_FINGER_C2H2_1"/>
    <property type="match status" value="1"/>
</dbReference>
<feature type="region of interest" description="Disordered" evidence="2">
    <location>
        <begin position="50"/>
        <end position="84"/>
    </location>
</feature>
<reference evidence="5 6" key="1">
    <citation type="submission" date="2021-08" db="EMBL/GenBank/DDBJ databases">
        <title>Draft Genome Sequence of Phanerochaete sordida strain YK-624.</title>
        <authorList>
            <person name="Mori T."/>
            <person name="Dohra H."/>
            <person name="Suzuki T."/>
            <person name="Kawagishi H."/>
            <person name="Hirai H."/>
        </authorList>
    </citation>
    <scope>NUCLEOTIDE SEQUENCE [LARGE SCALE GENOMIC DNA]</scope>
    <source>
        <strain evidence="5 6">YK-624</strain>
    </source>
</reference>
<proteinExistence type="predicted"/>
<accession>A0A9P3LE30</accession>
<feature type="domain" description="C2H2-type" evidence="4">
    <location>
        <begin position="102"/>
        <end position="130"/>
    </location>
</feature>
<dbReference type="InterPro" id="IPR013087">
    <property type="entry name" value="Znf_C2H2_type"/>
</dbReference>
<name>A0A9P3LE30_9APHY</name>
<evidence type="ECO:0000313" key="6">
    <source>
        <dbReference type="Proteomes" id="UP000703269"/>
    </source>
</evidence>
<dbReference type="Proteomes" id="UP000703269">
    <property type="component" value="Unassembled WGS sequence"/>
</dbReference>
<dbReference type="GO" id="GO:0008270">
    <property type="term" value="F:zinc ion binding"/>
    <property type="evidence" value="ECO:0007669"/>
    <property type="project" value="UniProtKB-KW"/>
</dbReference>
<sequence>MLSERLEGDTYASIDSEDERWDLMEDESGWDSLEEEMGTRDIMLVTKPGRTLVRPSTDTASKVPSRRSPSSLWYPNSGRGDDSDCDSDCSELAVGRSAVVQYTCGQCGAAYLHRDTTRLHLRAEHASKRSIFSPRGQGFESANIEPSILHLGSTFEAYENTTKVLATRACNLLQYYTEFHEKLISTCYQTIKALSHRYNLTSSTRIERAIHASRHRKDLLHLLSTLGGFDEEVVFGLKCDEGVILTDLRGLSDDEKNTLLDLRGKVAADMLGLFDLVLCPQYSILPDTLPFQAIRSIDSDEFLHALKRLFVRLCEASLQLPDALCLANVQVDNQHPVDQGSFGIIYKGMLGGNAIALKAIRIFAQRQDSTKAQKAFYREVALLRGLSHRNICSIIGVDRTTFSESICIVLPWMYYGNVMRYLDRVGWSQEDAIHMICQVAAGLAYLHSQGIVHGDLHVGNILVDTSKIAVLADFGLSNFADAGASCSTAQPGATRCMAPEIFHPARFDLPRSQHTPASDMYSFAQVCWQIYTGNIPFPTLATVQVTYAILEGEIQDRGQSTRPFPDFLWDTMLECWRYEPSTRPAANEVRDPLQIPLNPYSVLSFPW</sequence>
<dbReference type="PROSITE" id="PS50011">
    <property type="entry name" value="PROTEIN_KINASE_DOM"/>
    <property type="match status" value="1"/>
</dbReference>
<evidence type="ECO:0000256" key="1">
    <source>
        <dbReference type="PROSITE-ProRule" id="PRU00042"/>
    </source>
</evidence>
<dbReference type="InterPro" id="IPR001245">
    <property type="entry name" value="Ser-Thr/Tyr_kinase_cat_dom"/>
</dbReference>